<dbReference type="EMBL" id="PVTY01000002">
    <property type="protein sequence ID" value="PRZ18540.1"/>
    <property type="molecule type" value="Genomic_DNA"/>
</dbReference>
<dbReference type="AlphaFoldDB" id="A0A2T0YS91"/>
<gene>
    <name evidence="2" type="ORF">BCL67_102205</name>
</gene>
<protein>
    <submittedName>
        <fullName evidence="2">Uncharacterized protein</fullName>
    </submittedName>
</protein>
<reference evidence="2 3" key="1">
    <citation type="submission" date="2018-03" db="EMBL/GenBank/DDBJ databases">
        <title>Comparative analysis of microorganisms from saline springs in Andes Mountain Range, Colombia.</title>
        <authorList>
            <person name="Rubin E."/>
        </authorList>
    </citation>
    <scope>NUCLEOTIDE SEQUENCE [LARGE SCALE GENOMIC DNA]</scope>
    <source>
        <strain evidence="2 3">CG 35</strain>
    </source>
</reference>
<feature type="transmembrane region" description="Helical" evidence="1">
    <location>
        <begin position="109"/>
        <end position="132"/>
    </location>
</feature>
<feature type="transmembrane region" description="Helical" evidence="1">
    <location>
        <begin position="77"/>
        <end position="97"/>
    </location>
</feature>
<feature type="transmembrane region" description="Helical" evidence="1">
    <location>
        <begin position="48"/>
        <end position="70"/>
    </location>
</feature>
<comment type="caution">
    <text evidence="2">The sequence shown here is derived from an EMBL/GenBank/DDBJ whole genome shotgun (WGS) entry which is preliminary data.</text>
</comment>
<keyword evidence="3" id="KW-1185">Reference proteome</keyword>
<feature type="transmembrane region" description="Helical" evidence="1">
    <location>
        <begin position="19"/>
        <end position="42"/>
    </location>
</feature>
<name>A0A2T0YS91_9MICC</name>
<keyword evidence="1" id="KW-0812">Transmembrane</keyword>
<accession>A0A2T0YS91</accession>
<sequence length="142" mass="14608">MASPEPGPRTTTPGRPRTLLLFGAALNLVPPAGFALAMSRLISAEQLSLVAGTGSLAAALCTLYALYLAALRRSLRGLLGGVALLAAVFFIGGDALVRAMPAESLGPGLVPFAGLLLHLSAAVTLFTLGLVYQDPRTAARRR</sequence>
<evidence type="ECO:0000313" key="3">
    <source>
        <dbReference type="Proteomes" id="UP000238217"/>
    </source>
</evidence>
<dbReference type="Proteomes" id="UP000238217">
    <property type="component" value="Unassembled WGS sequence"/>
</dbReference>
<organism evidence="2 3">
    <name type="scientific">Nesterenkonia sandarakina</name>
    <dbReference type="NCBI Taxonomy" id="272918"/>
    <lineage>
        <taxon>Bacteria</taxon>
        <taxon>Bacillati</taxon>
        <taxon>Actinomycetota</taxon>
        <taxon>Actinomycetes</taxon>
        <taxon>Micrococcales</taxon>
        <taxon>Micrococcaceae</taxon>
        <taxon>Nesterenkonia</taxon>
    </lineage>
</organism>
<evidence type="ECO:0000313" key="2">
    <source>
        <dbReference type="EMBL" id="PRZ18540.1"/>
    </source>
</evidence>
<dbReference type="RefSeq" id="WP_146131059.1">
    <property type="nucleotide sequence ID" value="NZ_PVTY01000002.1"/>
</dbReference>
<evidence type="ECO:0000256" key="1">
    <source>
        <dbReference type="SAM" id="Phobius"/>
    </source>
</evidence>
<keyword evidence="1" id="KW-1133">Transmembrane helix</keyword>
<proteinExistence type="predicted"/>
<keyword evidence="1" id="KW-0472">Membrane</keyword>